<proteinExistence type="predicted"/>
<protein>
    <submittedName>
        <fullName evidence="2">Uncharacterized protein</fullName>
    </submittedName>
</protein>
<sequence length="243" mass="26692">MAEASGPKFLSQAEFARHRGVSRKAVTTWKQKGLLVLDGTGRVDVEATEWNLDQRPTTYRGGVTHRSVRAKDGNNASHADAAPKPAPKPAPEPHPRPAPLDGDGGQEDAFDPDDPNLPTAIAVRRKENWLGLHRKQIVERGGSKLVDRPAAEAAFFEEGRALRDAWLAWPARVAIEMADEVKIEPRQLTPVLTAYVKKHLSELGEPSAGHGAMHVTWRDHLDGRSREPRARCLLPASRVCRGS</sequence>
<feature type="compositionally biased region" description="Acidic residues" evidence="1">
    <location>
        <begin position="104"/>
        <end position="114"/>
    </location>
</feature>
<accession>A0A2N9AXF9</accession>
<dbReference type="Proteomes" id="UP000233769">
    <property type="component" value="Chromosome tk0001"/>
</dbReference>
<evidence type="ECO:0000256" key="1">
    <source>
        <dbReference type="SAM" id="MobiDB-lite"/>
    </source>
</evidence>
<reference evidence="3" key="1">
    <citation type="submission" date="2017-10" db="EMBL/GenBank/DDBJ databases">
        <authorList>
            <person name="Regsiter A."/>
            <person name="William W."/>
        </authorList>
    </citation>
    <scope>NUCLEOTIDE SEQUENCE [LARGE SCALE GENOMIC DNA]</scope>
</reference>
<organism evidence="2 3">
    <name type="scientific">Methylorubrum extorquens</name>
    <name type="common">Methylobacterium dichloromethanicum</name>
    <name type="synonym">Methylobacterium extorquens</name>
    <dbReference type="NCBI Taxonomy" id="408"/>
    <lineage>
        <taxon>Bacteria</taxon>
        <taxon>Pseudomonadati</taxon>
        <taxon>Pseudomonadota</taxon>
        <taxon>Alphaproteobacteria</taxon>
        <taxon>Hyphomicrobiales</taxon>
        <taxon>Methylobacteriaceae</taxon>
        <taxon>Methylorubrum</taxon>
    </lineage>
</organism>
<dbReference type="AlphaFoldDB" id="A0A2N9AXF9"/>
<gene>
    <name evidence="2" type="ORF">TK0001_5448</name>
</gene>
<name>A0A2N9AXF9_METEX</name>
<feature type="region of interest" description="Disordered" evidence="1">
    <location>
        <begin position="56"/>
        <end position="118"/>
    </location>
</feature>
<evidence type="ECO:0000313" key="3">
    <source>
        <dbReference type="Proteomes" id="UP000233769"/>
    </source>
</evidence>
<dbReference type="EMBL" id="LT962688">
    <property type="protein sequence ID" value="SOR32014.1"/>
    <property type="molecule type" value="Genomic_DNA"/>
</dbReference>
<evidence type="ECO:0000313" key="2">
    <source>
        <dbReference type="EMBL" id="SOR32014.1"/>
    </source>
</evidence>
<feature type="compositionally biased region" description="Pro residues" evidence="1">
    <location>
        <begin position="84"/>
        <end position="98"/>
    </location>
</feature>
<feature type="region of interest" description="Disordered" evidence="1">
    <location>
        <begin position="1"/>
        <end position="23"/>
    </location>
</feature>